<keyword evidence="6 12" id="KW-0378">Hydrolase</keyword>
<evidence type="ECO:0000256" key="12">
    <source>
        <dbReference type="RuleBase" id="RU003465"/>
    </source>
</evidence>
<dbReference type="EMBL" id="LR743588">
    <property type="protein sequence ID" value="CAA2614273.1"/>
    <property type="molecule type" value="Genomic_DNA"/>
</dbReference>
<evidence type="ECO:0000259" key="13">
    <source>
        <dbReference type="PROSITE" id="PS51746"/>
    </source>
</evidence>
<keyword evidence="9" id="KW-0464">Manganese</keyword>
<dbReference type="PROSITE" id="PS01032">
    <property type="entry name" value="PPM_1"/>
    <property type="match status" value="1"/>
</dbReference>
<accession>A0A7I8I9H2</accession>
<evidence type="ECO:0000256" key="9">
    <source>
        <dbReference type="ARBA" id="ARBA00023211"/>
    </source>
</evidence>
<dbReference type="Proteomes" id="UP001189122">
    <property type="component" value="Unassembled WGS sequence"/>
</dbReference>
<comment type="catalytic activity">
    <reaction evidence="11">
        <text>O-phospho-L-threonyl-[protein] + H2O = L-threonyl-[protein] + phosphate</text>
        <dbReference type="Rhea" id="RHEA:47004"/>
        <dbReference type="Rhea" id="RHEA-COMP:11060"/>
        <dbReference type="Rhea" id="RHEA-COMP:11605"/>
        <dbReference type="ChEBI" id="CHEBI:15377"/>
        <dbReference type="ChEBI" id="CHEBI:30013"/>
        <dbReference type="ChEBI" id="CHEBI:43474"/>
        <dbReference type="ChEBI" id="CHEBI:61977"/>
        <dbReference type="EC" id="3.1.3.16"/>
    </reaction>
</comment>
<protein>
    <recommendedName>
        <fullName evidence="4">protein-serine/threonine phosphatase</fullName>
        <ecNumber evidence="4">3.1.3.16</ecNumber>
    </recommendedName>
</protein>
<evidence type="ECO:0000256" key="8">
    <source>
        <dbReference type="ARBA" id="ARBA00022912"/>
    </source>
</evidence>
<comment type="cofactor">
    <cofactor evidence="1">
        <name>Mn(2+)</name>
        <dbReference type="ChEBI" id="CHEBI:29035"/>
    </cofactor>
</comment>
<keyword evidence="7" id="KW-0460">Magnesium</keyword>
<evidence type="ECO:0000256" key="1">
    <source>
        <dbReference type="ARBA" id="ARBA00001936"/>
    </source>
</evidence>
<comment type="similarity">
    <text evidence="3 12">Belongs to the PP2C family.</text>
</comment>
<comment type="cofactor">
    <cofactor evidence="2">
        <name>Mg(2+)</name>
        <dbReference type="ChEBI" id="CHEBI:18420"/>
    </cofactor>
</comment>
<evidence type="ECO:0000256" key="2">
    <source>
        <dbReference type="ARBA" id="ARBA00001946"/>
    </source>
</evidence>
<evidence type="ECO:0000313" key="14">
    <source>
        <dbReference type="EMBL" id="CAA2614273.1"/>
    </source>
</evidence>
<dbReference type="CDD" id="cd00143">
    <property type="entry name" value="PP2Cc"/>
    <property type="match status" value="1"/>
</dbReference>
<sequence length="411" mass="45271">MLGVLALVIVASLLFLLLLVLLFFYLARRREWLLDSSSSSSPSSPPSAGLPQVDIEKPLLSNDFGEIPGQISCSARRCLSDEYRHENDVNISSLITHLSPKNREKQLIGRDGPGVSQYVCYESDDLVVGQTLRFYRGGKLAREEFAHDRKKILKMTQNCWGDSQTSGEPFHSPSCDNDKVGIASDPMALRRGGKSLPMEDAFYCQWPLPGIDKFGLFGIFDGHGGAVAAKTACNERKGLSLCDSSEVLKEAFSQTEAAMRHQYEGCTATVLLLWADDRNELFAQCANVGDSACIVNVDGIDIKMTEDHRIASVLRGPLHRMLGDKFLKEQDLRFSSEPYISQVVHLKRGSMAFALLASIKRAVQLVLQAKAGTNTCKGSSADNVANIILNEARTLRTKDNTSVIFLDFDTL</sequence>
<dbReference type="EC" id="3.1.3.16" evidence="4"/>
<proteinExistence type="inferred from homology"/>
<dbReference type="SUPFAM" id="SSF81606">
    <property type="entry name" value="PP2C-like"/>
    <property type="match status" value="1"/>
</dbReference>
<dbReference type="InterPro" id="IPR015655">
    <property type="entry name" value="PP2C"/>
</dbReference>
<evidence type="ECO:0000256" key="7">
    <source>
        <dbReference type="ARBA" id="ARBA00022842"/>
    </source>
</evidence>
<dbReference type="Pfam" id="PF00481">
    <property type="entry name" value="PP2C"/>
    <property type="match status" value="1"/>
</dbReference>
<organism evidence="14">
    <name type="scientific">Spirodela intermedia</name>
    <name type="common">Intermediate duckweed</name>
    <dbReference type="NCBI Taxonomy" id="51605"/>
    <lineage>
        <taxon>Eukaryota</taxon>
        <taxon>Viridiplantae</taxon>
        <taxon>Streptophyta</taxon>
        <taxon>Embryophyta</taxon>
        <taxon>Tracheophyta</taxon>
        <taxon>Spermatophyta</taxon>
        <taxon>Magnoliopsida</taxon>
        <taxon>Liliopsida</taxon>
        <taxon>Araceae</taxon>
        <taxon>Lemnoideae</taxon>
        <taxon>Spirodela</taxon>
    </lineage>
</organism>
<dbReference type="GO" id="GO:0004722">
    <property type="term" value="F:protein serine/threonine phosphatase activity"/>
    <property type="evidence" value="ECO:0007669"/>
    <property type="project" value="UniProtKB-EC"/>
</dbReference>
<gene>
    <name evidence="14" type="ORF">SI7747_01000663</name>
</gene>
<dbReference type="PANTHER" id="PTHR13832:SF643">
    <property type="entry name" value="PROTEIN PHOSPHATASE 2C-RELATED"/>
    <property type="match status" value="1"/>
</dbReference>
<evidence type="ECO:0000256" key="3">
    <source>
        <dbReference type="ARBA" id="ARBA00006702"/>
    </source>
</evidence>
<comment type="catalytic activity">
    <reaction evidence="10">
        <text>O-phospho-L-seryl-[protein] + H2O = L-seryl-[protein] + phosphate</text>
        <dbReference type="Rhea" id="RHEA:20629"/>
        <dbReference type="Rhea" id="RHEA-COMP:9863"/>
        <dbReference type="Rhea" id="RHEA-COMP:11604"/>
        <dbReference type="ChEBI" id="CHEBI:15377"/>
        <dbReference type="ChEBI" id="CHEBI:29999"/>
        <dbReference type="ChEBI" id="CHEBI:43474"/>
        <dbReference type="ChEBI" id="CHEBI:83421"/>
        <dbReference type="EC" id="3.1.3.16"/>
    </reaction>
</comment>
<keyword evidence="15" id="KW-1185">Reference proteome</keyword>
<reference evidence="14 15" key="1">
    <citation type="submission" date="2019-12" db="EMBL/GenBank/DDBJ databases">
        <authorList>
            <person name="Scholz U."/>
            <person name="Mascher M."/>
            <person name="Fiebig A."/>
        </authorList>
    </citation>
    <scope>NUCLEOTIDE SEQUENCE</scope>
</reference>
<keyword evidence="5" id="KW-0479">Metal-binding</keyword>
<keyword evidence="8 12" id="KW-0904">Protein phosphatase</keyword>
<evidence type="ECO:0000256" key="4">
    <source>
        <dbReference type="ARBA" id="ARBA00013081"/>
    </source>
</evidence>
<dbReference type="InterPro" id="IPR036457">
    <property type="entry name" value="PPM-type-like_dom_sf"/>
</dbReference>
<dbReference type="GO" id="GO:0046872">
    <property type="term" value="F:metal ion binding"/>
    <property type="evidence" value="ECO:0007669"/>
    <property type="project" value="UniProtKB-KW"/>
</dbReference>
<evidence type="ECO:0000313" key="15">
    <source>
        <dbReference type="Proteomes" id="UP001189122"/>
    </source>
</evidence>
<evidence type="ECO:0000256" key="11">
    <source>
        <dbReference type="ARBA" id="ARBA00048336"/>
    </source>
</evidence>
<dbReference type="PANTHER" id="PTHR13832">
    <property type="entry name" value="PROTEIN PHOSPHATASE 2C"/>
    <property type="match status" value="1"/>
</dbReference>
<dbReference type="EMBL" id="CACRZD030000001">
    <property type="protein sequence ID" value="CAA6654073.1"/>
    <property type="molecule type" value="Genomic_DNA"/>
</dbReference>
<dbReference type="InterPro" id="IPR001932">
    <property type="entry name" value="PPM-type_phosphatase-like_dom"/>
</dbReference>
<dbReference type="SMART" id="SM00332">
    <property type="entry name" value="PP2Cc"/>
    <property type="match status" value="1"/>
</dbReference>
<dbReference type="AlphaFoldDB" id="A0A7I8I9H2"/>
<dbReference type="InterPro" id="IPR000222">
    <property type="entry name" value="PP2C_BS"/>
</dbReference>
<dbReference type="PROSITE" id="PS51746">
    <property type="entry name" value="PPM_2"/>
    <property type="match status" value="1"/>
</dbReference>
<dbReference type="Gene3D" id="3.60.40.10">
    <property type="entry name" value="PPM-type phosphatase domain"/>
    <property type="match status" value="1"/>
</dbReference>
<evidence type="ECO:0000256" key="5">
    <source>
        <dbReference type="ARBA" id="ARBA00022723"/>
    </source>
</evidence>
<feature type="domain" description="PPM-type phosphatase" evidence="13">
    <location>
        <begin position="179"/>
        <end position="408"/>
    </location>
</feature>
<evidence type="ECO:0000256" key="6">
    <source>
        <dbReference type="ARBA" id="ARBA00022801"/>
    </source>
</evidence>
<evidence type="ECO:0000256" key="10">
    <source>
        <dbReference type="ARBA" id="ARBA00047761"/>
    </source>
</evidence>
<name>A0A7I8I9H2_SPIIN</name>